<accession>A0ABU2DTH7</accession>
<dbReference type="InterPro" id="IPR001242">
    <property type="entry name" value="Condensation_dom"/>
</dbReference>
<evidence type="ECO:0000259" key="1">
    <source>
        <dbReference type="Pfam" id="PF00668"/>
    </source>
</evidence>
<dbReference type="Proteomes" id="UP001251870">
    <property type="component" value="Unassembled WGS sequence"/>
</dbReference>
<dbReference type="RefSeq" id="WP_310548693.1">
    <property type="nucleotide sequence ID" value="NZ_JAVKGR010000010.1"/>
</dbReference>
<dbReference type="SUPFAM" id="SSF52777">
    <property type="entry name" value="CoA-dependent acyltransferases"/>
    <property type="match status" value="2"/>
</dbReference>
<dbReference type="InterPro" id="IPR023213">
    <property type="entry name" value="CAT-like_dom_sf"/>
</dbReference>
<sequence>MRLTSVARMQTQTGRVSSFSLTADPPAEPLAPEDQLPISFDQARHVGFGSRPGSWMAVAIQLPTAADQAQIVAAWMAVIARHQTLRTVFTHSGSVQHRSVNQDPGTDLSEPELLLTEMTVHPGCWETLAEEASAAEVRETLRRHFDDVCEPFAAPAHRLCVVETPERTPQVIIGADHSHVDAWSLLVLARDLTACLADLQAGRPVGADLPVAQPFAAHTAMLEQRPAASAELTARWREIIRAGGEVMPTFPLPLGDLSVPCEEVVEIHDVVDAQELAQLEDYAASHQVRLLAVAVSVLTRLALQDSGQPLRTVFPVHSRDTEQWFDSVGWFITNAVLENDDPDLQASKAAVREAIRLGSTPMEPIMRPYGGMPAAPGMFAMSWLDHRRLPVAVDDALEPQHVSAVIRTDGVMIWFVVNERGLHLRCRYPDTLEARMTMPIWLEAIVAGMREPLEG</sequence>
<proteinExistence type="predicted"/>
<organism evidence="2 3">
    <name type="scientific">Nesterenkonia aerolata</name>
    <dbReference type="NCBI Taxonomy" id="3074079"/>
    <lineage>
        <taxon>Bacteria</taxon>
        <taxon>Bacillati</taxon>
        <taxon>Actinomycetota</taxon>
        <taxon>Actinomycetes</taxon>
        <taxon>Micrococcales</taxon>
        <taxon>Micrococcaceae</taxon>
        <taxon>Nesterenkonia</taxon>
    </lineage>
</organism>
<dbReference type="Gene3D" id="3.30.559.10">
    <property type="entry name" value="Chloramphenicol acetyltransferase-like domain"/>
    <property type="match status" value="1"/>
</dbReference>
<dbReference type="EMBL" id="JAVKGR010000010">
    <property type="protein sequence ID" value="MDR8019701.1"/>
    <property type="molecule type" value="Genomic_DNA"/>
</dbReference>
<keyword evidence="3" id="KW-1185">Reference proteome</keyword>
<dbReference type="Pfam" id="PF00668">
    <property type="entry name" value="Condensation"/>
    <property type="match status" value="1"/>
</dbReference>
<comment type="caution">
    <text evidence="2">The sequence shown here is derived from an EMBL/GenBank/DDBJ whole genome shotgun (WGS) entry which is preliminary data.</text>
</comment>
<dbReference type="Gene3D" id="3.30.559.30">
    <property type="entry name" value="Nonribosomal peptide synthetase, condensation domain"/>
    <property type="match status" value="1"/>
</dbReference>
<gene>
    <name evidence="2" type="ORF">RIL96_09010</name>
</gene>
<name>A0ABU2DTH7_9MICC</name>
<reference evidence="2 3" key="1">
    <citation type="submission" date="2023-09" db="EMBL/GenBank/DDBJ databases">
        <title>Description of three actinobacteria isolated from air of manufacturing shop in a pharmaceutical factory.</title>
        <authorList>
            <person name="Zhang D.-F."/>
        </authorList>
    </citation>
    <scope>NUCLEOTIDE SEQUENCE [LARGE SCALE GENOMIC DNA]</scope>
    <source>
        <strain evidence="2 3">LY-0111</strain>
    </source>
</reference>
<dbReference type="PANTHER" id="PTHR45527:SF1">
    <property type="entry name" value="FATTY ACID SYNTHASE"/>
    <property type="match status" value="1"/>
</dbReference>
<evidence type="ECO:0000313" key="3">
    <source>
        <dbReference type="Proteomes" id="UP001251870"/>
    </source>
</evidence>
<dbReference type="PANTHER" id="PTHR45527">
    <property type="entry name" value="NONRIBOSOMAL PEPTIDE SYNTHETASE"/>
    <property type="match status" value="1"/>
</dbReference>
<protein>
    <submittedName>
        <fullName evidence="2">Condensation domain-containing protein</fullName>
    </submittedName>
</protein>
<evidence type="ECO:0000313" key="2">
    <source>
        <dbReference type="EMBL" id="MDR8019701.1"/>
    </source>
</evidence>
<feature type="domain" description="Condensation" evidence="1">
    <location>
        <begin position="56"/>
        <end position="333"/>
    </location>
</feature>